<organism evidence="2 3">
    <name type="scientific">Sphaerotilus hippei</name>
    <dbReference type="NCBI Taxonomy" id="744406"/>
    <lineage>
        <taxon>Bacteria</taxon>
        <taxon>Pseudomonadati</taxon>
        <taxon>Pseudomonadota</taxon>
        <taxon>Betaproteobacteria</taxon>
        <taxon>Burkholderiales</taxon>
        <taxon>Sphaerotilaceae</taxon>
        <taxon>Sphaerotilus</taxon>
    </lineage>
</organism>
<proteinExistence type="predicted"/>
<evidence type="ECO:0000313" key="2">
    <source>
        <dbReference type="EMBL" id="PXW97913.1"/>
    </source>
</evidence>
<keyword evidence="1" id="KW-1133">Transmembrane helix</keyword>
<dbReference type="InterPro" id="IPR021317">
    <property type="entry name" value="DUF2917"/>
</dbReference>
<accession>A0A318HDZ5</accession>
<evidence type="ECO:0000313" key="3">
    <source>
        <dbReference type="Proteomes" id="UP000247811"/>
    </source>
</evidence>
<dbReference type="Pfam" id="PF11142">
    <property type="entry name" value="DUF2917"/>
    <property type="match status" value="1"/>
</dbReference>
<keyword evidence="1" id="KW-0812">Transmembrane</keyword>
<dbReference type="AlphaFoldDB" id="A0A318HDZ5"/>
<protein>
    <recommendedName>
        <fullName evidence="4">DUF2917 family protein</fullName>
    </recommendedName>
</protein>
<name>A0A318HDZ5_9BURK</name>
<sequence>MEMHLTSARGWRVEHDGELRILGACAWVTRAGDAEDHVMAPGAVLPVRRGQWLTLEPWRPGQVVRARLLPRGTRPQWLRRAGRAVLAAVAGGLATGLLVLARRAASIARRAQGPICTGESMASSGALK</sequence>
<evidence type="ECO:0000256" key="1">
    <source>
        <dbReference type="SAM" id="Phobius"/>
    </source>
</evidence>
<comment type="caution">
    <text evidence="2">The sequence shown here is derived from an EMBL/GenBank/DDBJ whole genome shotgun (WGS) entry which is preliminary data.</text>
</comment>
<keyword evidence="3" id="KW-1185">Reference proteome</keyword>
<feature type="transmembrane region" description="Helical" evidence="1">
    <location>
        <begin position="81"/>
        <end position="101"/>
    </location>
</feature>
<dbReference type="Proteomes" id="UP000247811">
    <property type="component" value="Unassembled WGS sequence"/>
</dbReference>
<dbReference type="EMBL" id="QJJS01000003">
    <property type="protein sequence ID" value="PXW97913.1"/>
    <property type="molecule type" value="Genomic_DNA"/>
</dbReference>
<reference evidence="2 3" key="1">
    <citation type="submission" date="2018-05" db="EMBL/GenBank/DDBJ databases">
        <title>Genomic Encyclopedia of Type Strains, Phase IV (KMG-IV): sequencing the most valuable type-strain genomes for metagenomic binning, comparative biology and taxonomic classification.</title>
        <authorList>
            <person name="Goeker M."/>
        </authorList>
    </citation>
    <scope>NUCLEOTIDE SEQUENCE [LARGE SCALE GENOMIC DNA]</scope>
    <source>
        <strain evidence="2 3">DSM 566</strain>
    </source>
</reference>
<evidence type="ECO:0008006" key="4">
    <source>
        <dbReference type="Google" id="ProtNLM"/>
    </source>
</evidence>
<keyword evidence="1" id="KW-0472">Membrane</keyword>
<gene>
    <name evidence="2" type="ORF">C7444_1034</name>
</gene>